<dbReference type="OrthoDB" id="86024at2157"/>
<organism evidence="1 2">
    <name type="scientific">Thermococcus litoralis (strain ATCC 51850 / DSM 5473 / JCM 8560 / NS-C)</name>
    <dbReference type="NCBI Taxonomy" id="523849"/>
    <lineage>
        <taxon>Archaea</taxon>
        <taxon>Methanobacteriati</taxon>
        <taxon>Methanobacteriota</taxon>
        <taxon>Thermococci</taxon>
        <taxon>Thermococcales</taxon>
        <taxon>Thermococcaceae</taxon>
        <taxon>Thermococcus</taxon>
    </lineage>
</organism>
<protein>
    <submittedName>
        <fullName evidence="1">Uncharacterized protein</fullName>
    </submittedName>
</protein>
<dbReference type="STRING" id="523849.OCC_07059"/>
<name>H3ZM91_THELN</name>
<dbReference type="PaxDb" id="523849-OCC_07059"/>
<dbReference type="GeneID" id="16550651"/>
<dbReference type="AlphaFoldDB" id="H3ZM91"/>
<gene>
    <name evidence="1" type="ORF">OCC_07059</name>
</gene>
<keyword evidence="2" id="KW-1185">Reference proteome</keyword>
<dbReference type="HOGENOM" id="CLU_1943966_0_0_2"/>
<dbReference type="Proteomes" id="UP000015502">
    <property type="component" value="Chromosome"/>
</dbReference>
<dbReference type="EMBL" id="CP006670">
    <property type="protein sequence ID" value="EHR78876.1"/>
    <property type="molecule type" value="Genomic_DNA"/>
</dbReference>
<dbReference type="RefSeq" id="WP_004067777.1">
    <property type="nucleotide sequence ID" value="NC_022084.1"/>
</dbReference>
<reference evidence="1 2" key="1">
    <citation type="journal article" date="2012" name="J. Bacteriol.">
        <title>Genome sequence of the model hyperthermophilic archaeon Thermococcus litoralis NS-C.</title>
        <authorList>
            <person name="Gardner A.F."/>
            <person name="Kumar S."/>
            <person name="Perler F.B."/>
        </authorList>
    </citation>
    <scope>NUCLEOTIDE SEQUENCE [LARGE SCALE GENOMIC DNA]</scope>
    <source>
        <strain evidence="2">ATCC 51850 / DSM 5473 / JCM 8560 / NS-C</strain>
    </source>
</reference>
<sequence length="129" mass="15617">MKIEVPYIVFEVKGKRFMLDAYFSKKVEKAEHISVLIRKFDSNLLRDAEDPLPKLIDEENLEEFLKRTFERVYELSGRTLDERLRHMRKWNVFRIHRYSHLPLRQKSKHPRLIWLLVAFSSTSLHKVGH</sequence>
<evidence type="ECO:0000313" key="2">
    <source>
        <dbReference type="Proteomes" id="UP000015502"/>
    </source>
</evidence>
<proteinExistence type="predicted"/>
<evidence type="ECO:0000313" key="1">
    <source>
        <dbReference type="EMBL" id="EHR78876.1"/>
    </source>
</evidence>
<accession>H3ZM91</accession>
<dbReference type="KEGG" id="tlt:OCC_07059"/>